<dbReference type="EMBL" id="JANPWB010000006">
    <property type="protein sequence ID" value="KAJ1180171.1"/>
    <property type="molecule type" value="Genomic_DNA"/>
</dbReference>
<name>A0AAV7TV88_PLEWA</name>
<evidence type="ECO:0000256" key="2">
    <source>
        <dbReference type="SAM" id="SignalP"/>
    </source>
</evidence>
<protein>
    <recommendedName>
        <fullName evidence="5">Secreted protein</fullName>
    </recommendedName>
</protein>
<reference evidence="3" key="1">
    <citation type="journal article" date="2022" name="bioRxiv">
        <title>Sequencing and chromosome-scale assembly of the giantPleurodeles waltlgenome.</title>
        <authorList>
            <person name="Brown T."/>
            <person name="Elewa A."/>
            <person name="Iarovenko S."/>
            <person name="Subramanian E."/>
            <person name="Araus A.J."/>
            <person name="Petzold A."/>
            <person name="Susuki M."/>
            <person name="Suzuki K.-i.T."/>
            <person name="Hayashi T."/>
            <person name="Toyoda A."/>
            <person name="Oliveira C."/>
            <person name="Osipova E."/>
            <person name="Leigh N.D."/>
            <person name="Simon A."/>
            <person name="Yun M.H."/>
        </authorList>
    </citation>
    <scope>NUCLEOTIDE SEQUENCE</scope>
    <source>
        <strain evidence="3">20211129_DDA</strain>
        <tissue evidence="3">Liver</tissue>
    </source>
</reference>
<evidence type="ECO:0008006" key="5">
    <source>
        <dbReference type="Google" id="ProtNLM"/>
    </source>
</evidence>
<dbReference type="Proteomes" id="UP001066276">
    <property type="component" value="Chromosome 3_2"/>
</dbReference>
<evidence type="ECO:0000313" key="3">
    <source>
        <dbReference type="EMBL" id="KAJ1180171.1"/>
    </source>
</evidence>
<keyword evidence="2" id="KW-0732">Signal</keyword>
<gene>
    <name evidence="3" type="ORF">NDU88_005395</name>
</gene>
<feature type="signal peptide" evidence="2">
    <location>
        <begin position="1"/>
        <end position="27"/>
    </location>
</feature>
<evidence type="ECO:0000256" key="1">
    <source>
        <dbReference type="SAM" id="MobiDB-lite"/>
    </source>
</evidence>
<sequence>MTARTGASRRFRVAALVANALVANVAWGPTSDDTGPRSWRGWSSSGRKAASGWNKGDFGASESREGKPATGSRAHDARCRVPSFGRTTTSLRPSILAYRTEC</sequence>
<evidence type="ECO:0000313" key="4">
    <source>
        <dbReference type="Proteomes" id="UP001066276"/>
    </source>
</evidence>
<feature type="compositionally biased region" description="Low complexity" evidence="1">
    <location>
        <begin position="37"/>
        <end position="47"/>
    </location>
</feature>
<feature type="compositionally biased region" description="Basic and acidic residues" evidence="1">
    <location>
        <begin position="62"/>
        <end position="79"/>
    </location>
</feature>
<feature type="chain" id="PRO_5043944702" description="Secreted protein" evidence="2">
    <location>
        <begin position="28"/>
        <end position="102"/>
    </location>
</feature>
<accession>A0AAV7TV88</accession>
<dbReference type="AlphaFoldDB" id="A0AAV7TV88"/>
<comment type="caution">
    <text evidence="3">The sequence shown here is derived from an EMBL/GenBank/DDBJ whole genome shotgun (WGS) entry which is preliminary data.</text>
</comment>
<proteinExistence type="predicted"/>
<feature type="region of interest" description="Disordered" evidence="1">
    <location>
        <begin position="27"/>
        <end position="85"/>
    </location>
</feature>
<keyword evidence="4" id="KW-1185">Reference proteome</keyword>
<organism evidence="3 4">
    <name type="scientific">Pleurodeles waltl</name>
    <name type="common">Iberian ribbed newt</name>
    <dbReference type="NCBI Taxonomy" id="8319"/>
    <lineage>
        <taxon>Eukaryota</taxon>
        <taxon>Metazoa</taxon>
        <taxon>Chordata</taxon>
        <taxon>Craniata</taxon>
        <taxon>Vertebrata</taxon>
        <taxon>Euteleostomi</taxon>
        <taxon>Amphibia</taxon>
        <taxon>Batrachia</taxon>
        <taxon>Caudata</taxon>
        <taxon>Salamandroidea</taxon>
        <taxon>Salamandridae</taxon>
        <taxon>Pleurodelinae</taxon>
        <taxon>Pleurodeles</taxon>
    </lineage>
</organism>